<evidence type="ECO:0000256" key="6">
    <source>
        <dbReference type="SAM" id="Phobius"/>
    </source>
</evidence>
<feature type="transmembrane region" description="Helical" evidence="6">
    <location>
        <begin position="150"/>
        <end position="173"/>
    </location>
</feature>
<organism evidence="8 9">
    <name type="scientific">Acinetobacter bereziniae NIPH 3</name>
    <dbReference type="NCBI Taxonomy" id="1217651"/>
    <lineage>
        <taxon>Bacteria</taxon>
        <taxon>Pseudomonadati</taxon>
        <taxon>Pseudomonadota</taxon>
        <taxon>Gammaproteobacteria</taxon>
        <taxon>Moraxellales</taxon>
        <taxon>Moraxellaceae</taxon>
        <taxon>Acinetobacter</taxon>
    </lineage>
</organism>
<dbReference type="PANTHER" id="PTHR42709:SF6">
    <property type="entry name" value="UNDECAPRENYL PHOSPHATE TRANSPORTER A"/>
    <property type="match status" value="1"/>
</dbReference>
<feature type="domain" description="VTT" evidence="7">
    <location>
        <begin position="40"/>
        <end position="170"/>
    </location>
</feature>
<feature type="transmembrane region" description="Helical" evidence="6">
    <location>
        <begin position="58"/>
        <end position="81"/>
    </location>
</feature>
<name>N8YQB5_ACIBZ</name>
<evidence type="ECO:0000256" key="4">
    <source>
        <dbReference type="ARBA" id="ARBA00022989"/>
    </source>
</evidence>
<dbReference type="InterPro" id="IPR051311">
    <property type="entry name" value="DedA_domain"/>
</dbReference>
<gene>
    <name evidence="8" type="ORF">F963_00608</name>
</gene>
<evidence type="ECO:0000256" key="3">
    <source>
        <dbReference type="ARBA" id="ARBA00022692"/>
    </source>
</evidence>
<feature type="transmembrane region" description="Helical" evidence="6">
    <location>
        <begin position="12"/>
        <end position="33"/>
    </location>
</feature>
<keyword evidence="5 6" id="KW-0472">Membrane</keyword>
<dbReference type="Proteomes" id="UP000013270">
    <property type="component" value="Unassembled WGS sequence"/>
</dbReference>
<sequence length="212" mass="24328">MLITAYFYIQMTDWIIAIMEQLGYFGIALLMFLDNVFPPIPSEIIMPSAGFTASQGQLLLSGVIIAGSIGSLVAAALLYWVGRKIPNQKIFEWVDRYGKYLFIKTEDVKKALDWFEKYGHNVVFFGRMIPAVRSLISIPAGMSHMPFWKFMLYSSLGTVIWTSFLAAVGYYFGNNTALMQKIFSQVSYVIIFIVFIFIAYWVYRRFKKAKSM</sequence>
<dbReference type="GO" id="GO:0005886">
    <property type="term" value="C:plasma membrane"/>
    <property type="evidence" value="ECO:0007669"/>
    <property type="project" value="UniProtKB-SubCell"/>
</dbReference>
<feature type="transmembrane region" description="Helical" evidence="6">
    <location>
        <begin position="185"/>
        <end position="203"/>
    </location>
</feature>
<keyword evidence="3 6" id="KW-0812">Transmembrane</keyword>
<comment type="caution">
    <text evidence="8">The sequence shown here is derived from an EMBL/GenBank/DDBJ whole genome shotgun (WGS) entry which is preliminary data.</text>
</comment>
<protein>
    <recommendedName>
        <fullName evidence="7">VTT domain-containing protein</fullName>
    </recommendedName>
</protein>
<dbReference type="Pfam" id="PF09335">
    <property type="entry name" value="VTT_dom"/>
    <property type="match status" value="1"/>
</dbReference>
<accession>N8YQB5</accession>
<dbReference type="HOGENOM" id="CLU_044208_1_1_6"/>
<dbReference type="InterPro" id="IPR032816">
    <property type="entry name" value="VTT_dom"/>
</dbReference>
<comment type="subcellular location">
    <subcellularLocation>
        <location evidence="1">Cell membrane</location>
        <topology evidence="1">Multi-pass membrane protein</topology>
    </subcellularLocation>
</comment>
<evidence type="ECO:0000256" key="5">
    <source>
        <dbReference type="ARBA" id="ARBA00023136"/>
    </source>
</evidence>
<dbReference type="PANTHER" id="PTHR42709">
    <property type="entry name" value="ALKALINE PHOSPHATASE LIKE PROTEIN"/>
    <property type="match status" value="1"/>
</dbReference>
<dbReference type="AlphaFoldDB" id="N8YQB5"/>
<evidence type="ECO:0000259" key="7">
    <source>
        <dbReference type="Pfam" id="PF09335"/>
    </source>
</evidence>
<keyword evidence="2" id="KW-1003">Cell membrane</keyword>
<evidence type="ECO:0000313" key="9">
    <source>
        <dbReference type="Proteomes" id="UP000013270"/>
    </source>
</evidence>
<evidence type="ECO:0000256" key="1">
    <source>
        <dbReference type="ARBA" id="ARBA00004651"/>
    </source>
</evidence>
<reference evidence="8 9" key="1">
    <citation type="submission" date="2013-02" db="EMBL/GenBank/DDBJ databases">
        <title>The Genome Sequence of Acinetobacter bereziniae NIPH 3.</title>
        <authorList>
            <consortium name="The Broad Institute Genome Sequencing Platform"/>
            <consortium name="The Broad Institute Genome Sequencing Center for Infectious Disease"/>
            <person name="Cerqueira G."/>
            <person name="Feldgarden M."/>
            <person name="Courvalin P."/>
            <person name="Perichon B."/>
            <person name="Grillot-Courvalin C."/>
            <person name="Clermont D."/>
            <person name="Rocha E."/>
            <person name="Yoon E.-J."/>
            <person name="Nemec A."/>
            <person name="Walker B."/>
            <person name="Young S.K."/>
            <person name="Zeng Q."/>
            <person name="Gargeya S."/>
            <person name="Fitzgerald M."/>
            <person name="Haas B."/>
            <person name="Abouelleil A."/>
            <person name="Alvarado L."/>
            <person name="Arachchi H.M."/>
            <person name="Berlin A.M."/>
            <person name="Chapman S.B."/>
            <person name="Dewar J."/>
            <person name="Goldberg J."/>
            <person name="Griggs A."/>
            <person name="Gujja S."/>
            <person name="Hansen M."/>
            <person name="Howarth C."/>
            <person name="Imamovic A."/>
            <person name="Larimer J."/>
            <person name="McCowan C."/>
            <person name="Murphy C."/>
            <person name="Neiman D."/>
            <person name="Pearson M."/>
            <person name="Priest M."/>
            <person name="Roberts A."/>
            <person name="Saif S."/>
            <person name="Shea T."/>
            <person name="Sisk P."/>
            <person name="Sykes S."/>
            <person name="Wortman J."/>
            <person name="Nusbaum C."/>
            <person name="Birren B."/>
        </authorList>
    </citation>
    <scope>NUCLEOTIDE SEQUENCE [LARGE SCALE GENOMIC DNA]</scope>
    <source>
        <strain evidence="8 9">NIPH 3</strain>
    </source>
</reference>
<evidence type="ECO:0000256" key="2">
    <source>
        <dbReference type="ARBA" id="ARBA00022475"/>
    </source>
</evidence>
<proteinExistence type="predicted"/>
<evidence type="ECO:0000313" key="8">
    <source>
        <dbReference type="EMBL" id="ENV23494.1"/>
    </source>
</evidence>
<keyword evidence="4 6" id="KW-1133">Transmembrane helix</keyword>
<dbReference type="PATRIC" id="fig|1217651.3.peg.588"/>
<dbReference type="EMBL" id="APPK01000012">
    <property type="protein sequence ID" value="ENV23494.1"/>
    <property type="molecule type" value="Genomic_DNA"/>
</dbReference>